<gene>
    <name evidence="1" type="ORF">TSPGSL018_23616</name>
</gene>
<protein>
    <submittedName>
        <fullName evidence="1">Uncharacterized protein</fullName>
    </submittedName>
</protein>
<sequence length="67" mass="7777">WVLLGAETDRTLGLRNFMSYEIYRKAMHRYASRARFVELFIANATEPLGMLSEYQGLYILGEKVKST</sequence>
<evidence type="ECO:0000313" key="1">
    <source>
        <dbReference type="EMBL" id="JAC62340.1"/>
    </source>
</evidence>
<name>A0A061QV48_9CHLO</name>
<proteinExistence type="predicted"/>
<feature type="non-terminal residue" evidence="1">
    <location>
        <position position="1"/>
    </location>
</feature>
<reference evidence="1" key="1">
    <citation type="submission" date="2014-05" db="EMBL/GenBank/DDBJ databases">
        <title>The transcriptome of the halophilic microalga Tetraselmis sp. GSL018 isolated from the Great Salt Lake, Utah.</title>
        <authorList>
            <person name="Jinkerson R.E."/>
            <person name="D'Adamo S."/>
            <person name="Posewitz M.C."/>
        </authorList>
    </citation>
    <scope>NUCLEOTIDE SEQUENCE</scope>
    <source>
        <strain evidence="1">GSL018</strain>
    </source>
</reference>
<dbReference type="AlphaFoldDB" id="A0A061QV48"/>
<dbReference type="InterPro" id="IPR014867">
    <property type="entry name" value="Spore_coat_CotH_CotH2/3/7"/>
</dbReference>
<dbReference type="EMBL" id="GBEZ01024671">
    <property type="protein sequence ID" value="JAC62340.1"/>
    <property type="molecule type" value="Transcribed_RNA"/>
</dbReference>
<feature type="non-terminal residue" evidence="1">
    <location>
        <position position="67"/>
    </location>
</feature>
<dbReference type="Pfam" id="PF08757">
    <property type="entry name" value="CotH"/>
    <property type="match status" value="1"/>
</dbReference>
<organism evidence="1">
    <name type="scientific">Tetraselmis sp. GSL018</name>
    <dbReference type="NCBI Taxonomy" id="582737"/>
    <lineage>
        <taxon>Eukaryota</taxon>
        <taxon>Viridiplantae</taxon>
        <taxon>Chlorophyta</taxon>
        <taxon>core chlorophytes</taxon>
        <taxon>Chlorodendrophyceae</taxon>
        <taxon>Chlorodendrales</taxon>
        <taxon>Chlorodendraceae</taxon>
        <taxon>Tetraselmis</taxon>
    </lineage>
</organism>
<accession>A0A061QV48</accession>